<dbReference type="InterPro" id="IPR050832">
    <property type="entry name" value="Bact_Acetyltransf"/>
</dbReference>
<evidence type="ECO:0000256" key="2">
    <source>
        <dbReference type="ARBA" id="ARBA00023315"/>
    </source>
</evidence>
<reference evidence="4 5" key="1">
    <citation type="submission" date="2014-08" db="EMBL/GenBank/DDBJ databases">
        <title>Genomic and Phenotypic Diversity of Colwellia psychrerythraea strains from Disparate Marine Basins.</title>
        <authorList>
            <person name="Techtmann S.M."/>
            <person name="Stelling S.C."/>
            <person name="Utturkar S.M."/>
            <person name="Alshibli N."/>
            <person name="Harris A."/>
            <person name="Brown S.D."/>
            <person name="Hazen T.C."/>
        </authorList>
    </citation>
    <scope>NUCLEOTIDE SEQUENCE [LARGE SCALE GENOMIC DNA]</scope>
    <source>
        <strain evidence="4 5">GAB14E</strain>
    </source>
</reference>
<evidence type="ECO:0000259" key="3">
    <source>
        <dbReference type="PROSITE" id="PS51186"/>
    </source>
</evidence>
<comment type="caution">
    <text evidence="4">The sequence shown here is derived from an EMBL/GenBank/DDBJ whole genome shotgun (WGS) entry which is preliminary data.</text>
</comment>
<organism evidence="4 5">
    <name type="scientific">Colwellia psychrerythraea</name>
    <name type="common">Vibrio psychroerythus</name>
    <dbReference type="NCBI Taxonomy" id="28229"/>
    <lineage>
        <taxon>Bacteria</taxon>
        <taxon>Pseudomonadati</taxon>
        <taxon>Pseudomonadota</taxon>
        <taxon>Gammaproteobacteria</taxon>
        <taxon>Alteromonadales</taxon>
        <taxon>Colwelliaceae</taxon>
        <taxon>Colwellia</taxon>
    </lineage>
</organism>
<sequence>MLAIKKIVSLNELNALKATYFTQSTAPLDGMWHFAFVPMATHFGFYINTTLLGFCCINEEGYMLQFYLQPNAETNAKKLFTLIAQQNSKVIGKVKGAFVSTAEPSYLSLCLDNSTTFTVNALMYQQALEKSVIPSEAIEPIAMQQVAEQQLAELVEFAMAAIGAPQEWLSGYYHNLIKRNELFAYWHKGELLAAGECRLFDHYQTEYAELGMIVAKSARGQGMAKRVLHYLKTHAEQQGLQAICSTESSNIAAQKAITSAGFVADNRIVQFEFTSS</sequence>
<dbReference type="RefSeq" id="WP_033083280.1">
    <property type="nucleotide sequence ID" value="NZ_JQEC01000044.1"/>
</dbReference>
<dbReference type="PANTHER" id="PTHR43877">
    <property type="entry name" value="AMINOALKYLPHOSPHONATE N-ACETYLTRANSFERASE-RELATED-RELATED"/>
    <property type="match status" value="1"/>
</dbReference>
<dbReference type="Gene3D" id="3.40.630.80">
    <property type="match status" value="1"/>
</dbReference>
<dbReference type="InterPro" id="IPR040579">
    <property type="entry name" value="Acetyltransf_19"/>
</dbReference>
<name>A0A099KKL4_COLPS</name>
<evidence type="ECO:0000313" key="5">
    <source>
        <dbReference type="Proteomes" id="UP000029868"/>
    </source>
</evidence>
<proteinExistence type="predicted"/>
<protein>
    <submittedName>
        <fullName evidence="4">GCN5-related N-acetyltransferase</fullName>
    </submittedName>
</protein>
<dbReference type="PATRIC" id="fig|28229.3.peg.3299"/>
<feature type="domain" description="N-acetyltransferase" evidence="3">
    <location>
        <begin position="141"/>
        <end position="276"/>
    </location>
</feature>
<dbReference type="SUPFAM" id="SSF55729">
    <property type="entry name" value="Acyl-CoA N-acyltransferases (Nat)"/>
    <property type="match status" value="1"/>
</dbReference>
<dbReference type="InterPro" id="IPR000182">
    <property type="entry name" value="GNAT_dom"/>
</dbReference>
<evidence type="ECO:0000313" key="4">
    <source>
        <dbReference type="EMBL" id="KGJ90971.1"/>
    </source>
</evidence>
<dbReference type="Proteomes" id="UP000029868">
    <property type="component" value="Unassembled WGS sequence"/>
</dbReference>
<dbReference type="OrthoDB" id="6103609at2"/>
<dbReference type="InterPro" id="IPR016181">
    <property type="entry name" value="Acyl_CoA_acyltransferase"/>
</dbReference>
<accession>A0A099KKL4</accession>
<dbReference type="GO" id="GO:0016747">
    <property type="term" value="F:acyltransferase activity, transferring groups other than amino-acyl groups"/>
    <property type="evidence" value="ECO:0007669"/>
    <property type="project" value="InterPro"/>
</dbReference>
<evidence type="ECO:0000256" key="1">
    <source>
        <dbReference type="ARBA" id="ARBA00022679"/>
    </source>
</evidence>
<dbReference type="AlphaFoldDB" id="A0A099KKL4"/>
<keyword evidence="1 4" id="KW-0808">Transferase</keyword>
<gene>
    <name evidence="4" type="ORF">GAB14E_0635</name>
</gene>
<dbReference type="Pfam" id="PF00583">
    <property type="entry name" value="Acetyltransf_1"/>
    <property type="match status" value="1"/>
</dbReference>
<dbReference type="Gene3D" id="3.40.630.30">
    <property type="match status" value="1"/>
</dbReference>
<dbReference type="EMBL" id="JQEC01000044">
    <property type="protein sequence ID" value="KGJ90971.1"/>
    <property type="molecule type" value="Genomic_DNA"/>
</dbReference>
<keyword evidence="2" id="KW-0012">Acyltransferase</keyword>
<dbReference type="PANTHER" id="PTHR43877:SF5">
    <property type="entry name" value="BLL8307 PROTEIN"/>
    <property type="match status" value="1"/>
</dbReference>
<dbReference type="PROSITE" id="PS51186">
    <property type="entry name" value="GNAT"/>
    <property type="match status" value="1"/>
</dbReference>
<dbReference type="Pfam" id="PF18015">
    <property type="entry name" value="Acetyltransf_19"/>
    <property type="match status" value="1"/>
</dbReference>